<protein>
    <submittedName>
        <fullName evidence="1">Uncharacterized protein</fullName>
    </submittedName>
</protein>
<accession>A0A6C0DWV4</accession>
<dbReference type="EMBL" id="MN739684">
    <property type="protein sequence ID" value="QHT20932.1"/>
    <property type="molecule type" value="Genomic_DNA"/>
</dbReference>
<name>A0A6C0DWV4_9ZZZZ</name>
<reference evidence="1" key="1">
    <citation type="journal article" date="2020" name="Nature">
        <title>Giant virus diversity and host interactions through global metagenomics.</title>
        <authorList>
            <person name="Schulz F."/>
            <person name="Roux S."/>
            <person name="Paez-Espino D."/>
            <person name="Jungbluth S."/>
            <person name="Walsh D.A."/>
            <person name="Denef V.J."/>
            <person name="McMahon K.D."/>
            <person name="Konstantinidis K.T."/>
            <person name="Eloe-Fadrosh E.A."/>
            <person name="Kyrpides N.C."/>
            <person name="Woyke T."/>
        </authorList>
    </citation>
    <scope>NUCLEOTIDE SEQUENCE</scope>
    <source>
        <strain evidence="1">GVMAG-M-3300023174-75</strain>
    </source>
</reference>
<evidence type="ECO:0000313" key="1">
    <source>
        <dbReference type="EMBL" id="QHT20932.1"/>
    </source>
</evidence>
<proteinExistence type="predicted"/>
<organism evidence="1">
    <name type="scientific">viral metagenome</name>
    <dbReference type="NCBI Taxonomy" id="1070528"/>
    <lineage>
        <taxon>unclassified sequences</taxon>
        <taxon>metagenomes</taxon>
        <taxon>organismal metagenomes</taxon>
    </lineage>
</organism>
<dbReference type="AlphaFoldDB" id="A0A6C0DWV4"/>
<sequence length="174" mass="20045">MIDANNFYNITFNNYDKNNATNNELFNRNFPSSGLTMNFPFRPVNTKYTLMPTINSIIKSTEPINNYASYDVSNTFFPGTRKPHFCGFASNVDKESTLRNQFFALQKADQARYIPDSTSDLYENNIENLANNVNLSNTLLFEETKFADFNPNISNLIGHELFYNSTRVQLKDLK</sequence>